<feature type="compositionally biased region" description="Polar residues" evidence="4">
    <location>
        <begin position="552"/>
        <end position="565"/>
    </location>
</feature>
<reference evidence="6 7" key="1">
    <citation type="submission" date="2020-05" db="EMBL/GenBank/DDBJ databases">
        <title>Whole genome sequencing and identification of novel metabolites from Paenibacillus alvei strain JR949.</title>
        <authorList>
            <person name="Rajendhran J."/>
            <person name="Sree Pranav P."/>
            <person name="Mahalakshmi B."/>
            <person name="Karthikeyan R."/>
        </authorList>
    </citation>
    <scope>NUCLEOTIDE SEQUENCE [LARGE SCALE GENOMIC DNA]</scope>
    <source>
        <strain evidence="6 7">JR949</strain>
    </source>
</reference>
<keyword evidence="1" id="KW-0677">Repeat</keyword>
<protein>
    <submittedName>
        <fullName evidence="6">ABC-F type ribosomal protection protein</fullName>
    </submittedName>
</protein>
<dbReference type="PANTHER" id="PTHR42855:SF2">
    <property type="entry name" value="DRUG RESISTANCE ABC TRANSPORTER,ATP-BINDING PROTEIN"/>
    <property type="match status" value="1"/>
</dbReference>
<keyword evidence="2" id="KW-0547">Nucleotide-binding</keyword>
<dbReference type="EMBL" id="JABFOR010000059">
    <property type="protein sequence ID" value="NOJ73824.1"/>
    <property type="molecule type" value="Genomic_DNA"/>
</dbReference>
<dbReference type="InterPro" id="IPR003593">
    <property type="entry name" value="AAA+_ATPase"/>
</dbReference>
<dbReference type="SMART" id="SM00382">
    <property type="entry name" value="AAA"/>
    <property type="match status" value="2"/>
</dbReference>
<feature type="domain" description="ABC transporter" evidence="5">
    <location>
        <begin position="331"/>
        <end position="546"/>
    </location>
</feature>
<dbReference type="FunFam" id="3.40.50.300:FF:000011">
    <property type="entry name" value="Putative ABC transporter ATP-binding component"/>
    <property type="match status" value="1"/>
</dbReference>
<dbReference type="PROSITE" id="PS00211">
    <property type="entry name" value="ABC_TRANSPORTER_1"/>
    <property type="match status" value="2"/>
</dbReference>
<gene>
    <name evidence="6" type="primary">abc-f</name>
    <name evidence="6" type="ORF">HMI46_25255</name>
</gene>
<evidence type="ECO:0000256" key="3">
    <source>
        <dbReference type="ARBA" id="ARBA00022840"/>
    </source>
</evidence>
<dbReference type="InterPro" id="IPR017871">
    <property type="entry name" value="ABC_transporter-like_CS"/>
</dbReference>
<feature type="compositionally biased region" description="Basic and acidic residues" evidence="4">
    <location>
        <begin position="580"/>
        <end position="593"/>
    </location>
</feature>
<dbReference type="Pfam" id="PF12848">
    <property type="entry name" value="ABC_tran_Xtn"/>
    <property type="match status" value="1"/>
</dbReference>
<dbReference type="InterPro" id="IPR003439">
    <property type="entry name" value="ABC_transporter-like_ATP-bd"/>
</dbReference>
<dbReference type="InterPro" id="IPR037118">
    <property type="entry name" value="Val-tRNA_synth_C_sf"/>
</dbReference>
<dbReference type="InterPro" id="IPR032524">
    <property type="entry name" value="ABC_tran_C"/>
</dbReference>
<dbReference type="Gene3D" id="1.10.287.380">
    <property type="entry name" value="Valyl-tRNA synthetase, C-terminal domain"/>
    <property type="match status" value="1"/>
</dbReference>
<dbReference type="InterPro" id="IPR051309">
    <property type="entry name" value="ABCF_ATPase"/>
</dbReference>
<dbReference type="AlphaFoldDB" id="A0AAP7DLM1"/>
<dbReference type="CDD" id="cd03221">
    <property type="entry name" value="ABCF_EF-3"/>
    <property type="match status" value="2"/>
</dbReference>
<feature type="region of interest" description="Disordered" evidence="4">
    <location>
        <begin position="544"/>
        <end position="593"/>
    </location>
</feature>
<name>A0AAP7DLM1_PAEAL</name>
<keyword evidence="3" id="KW-0067">ATP-binding</keyword>
<dbReference type="GO" id="GO:0003677">
    <property type="term" value="F:DNA binding"/>
    <property type="evidence" value="ECO:0007669"/>
    <property type="project" value="InterPro"/>
</dbReference>
<dbReference type="PANTHER" id="PTHR42855">
    <property type="entry name" value="ABC TRANSPORTER ATP-BINDING SUBUNIT"/>
    <property type="match status" value="1"/>
</dbReference>
<proteinExistence type="predicted"/>
<dbReference type="SUPFAM" id="SSF161270">
    <property type="entry name" value="PspA lactotransferrin-binding region"/>
    <property type="match status" value="1"/>
</dbReference>
<dbReference type="InterPro" id="IPR032781">
    <property type="entry name" value="ABC_tran_Xtn"/>
</dbReference>
<dbReference type="FunFam" id="3.40.50.300:FF:000309">
    <property type="entry name" value="ABC transporter ATP-binding protein"/>
    <property type="match status" value="1"/>
</dbReference>
<dbReference type="Pfam" id="PF16326">
    <property type="entry name" value="ABC_tran_CTD"/>
    <property type="match status" value="1"/>
</dbReference>
<evidence type="ECO:0000256" key="2">
    <source>
        <dbReference type="ARBA" id="ARBA00022741"/>
    </source>
</evidence>
<comment type="caution">
    <text evidence="6">The sequence shown here is derived from an EMBL/GenBank/DDBJ whole genome shotgun (WGS) entry which is preliminary data.</text>
</comment>
<evidence type="ECO:0000313" key="7">
    <source>
        <dbReference type="Proteomes" id="UP000552038"/>
    </source>
</evidence>
<dbReference type="RefSeq" id="WP_171419620.1">
    <property type="nucleotide sequence ID" value="NZ_JABFOR010000059.1"/>
</dbReference>
<dbReference type="Proteomes" id="UP000552038">
    <property type="component" value="Unassembled WGS sequence"/>
</dbReference>
<dbReference type="InterPro" id="IPR027417">
    <property type="entry name" value="P-loop_NTPase"/>
</dbReference>
<dbReference type="PROSITE" id="PS50893">
    <property type="entry name" value="ABC_TRANSPORTER_2"/>
    <property type="match status" value="2"/>
</dbReference>
<dbReference type="Pfam" id="PF00005">
    <property type="entry name" value="ABC_tran"/>
    <property type="match status" value="2"/>
</dbReference>
<sequence>MLLQANGICKSYGITPVLSNITFQILERERIGLVGVNGAGKSTLLQLIAGELTPDDGIIYKSKETRIGYLAQHTGLHSERSIWEEMMSVFAHLTGAEQELRELEHLIADPAIAEDESRYEETLRRYAERQDWFRQHGGYEMETRVRSVLHGMGFGQMDPHAVHVHTLSGGQKTRLALARILLQQPELLLLDEPTNHLDIHTLTWLEAYLRSYPGAVLVVSHDRYFLDAMVTTIIEIERHQAKRYTGNYTKYIELKAAEYEQQIKLYEKQQVEIAKLEDFVQRNIVRASTTKRAQSRRKTLEKMERIDKPLGDLKRASFSFEIVRQSGKDVLKVDGAAASYGNNPPLFRNVGFELKRGEMVALIGPNGIGKSTLLKALTGKHDLLAGQINWGTNVSIGYYDQEQTNLNPNMTVLEEVWSAYPHMEEVRIRTVLGSFLFSGDDVQKKVASLSGGEKARVALAKLMLLQANVLILDEPTNHLDLFSKEVLESALIDYEGTLLFISHDRYFLNKMAERIVEMSAEGTCHFLGNYDDYVEKKQQLEEDKELLSSKSVQPSRPASFQSGTVDSKLETAPTGSAAYEADKQSKREERARQRKLEQIEKQIAELEAEIAARELELTEPDVFNDYVRVQFIQEQLDATKAALDEVYAEWELLMDA</sequence>
<feature type="domain" description="ABC transporter" evidence="5">
    <location>
        <begin position="3"/>
        <end position="264"/>
    </location>
</feature>
<organism evidence="6 7">
    <name type="scientific">Paenibacillus alvei</name>
    <name type="common">Bacillus alvei</name>
    <dbReference type="NCBI Taxonomy" id="44250"/>
    <lineage>
        <taxon>Bacteria</taxon>
        <taxon>Bacillati</taxon>
        <taxon>Bacillota</taxon>
        <taxon>Bacilli</taxon>
        <taxon>Bacillales</taxon>
        <taxon>Paenibacillaceae</taxon>
        <taxon>Paenibacillus</taxon>
    </lineage>
</organism>
<evidence type="ECO:0000256" key="4">
    <source>
        <dbReference type="SAM" id="MobiDB-lite"/>
    </source>
</evidence>
<evidence type="ECO:0000256" key="1">
    <source>
        <dbReference type="ARBA" id="ARBA00022737"/>
    </source>
</evidence>
<dbReference type="GO" id="GO:0016887">
    <property type="term" value="F:ATP hydrolysis activity"/>
    <property type="evidence" value="ECO:0007669"/>
    <property type="project" value="InterPro"/>
</dbReference>
<dbReference type="SUPFAM" id="SSF52540">
    <property type="entry name" value="P-loop containing nucleoside triphosphate hydrolases"/>
    <property type="match status" value="2"/>
</dbReference>
<evidence type="ECO:0000313" key="6">
    <source>
        <dbReference type="EMBL" id="NOJ73824.1"/>
    </source>
</evidence>
<dbReference type="GO" id="GO:0005524">
    <property type="term" value="F:ATP binding"/>
    <property type="evidence" value="ECO:0007669"/>
    <property type="project" value="UniProtKB-KW"/>
</dbReference>
<accession>A0AAP7DLM1</accession>
<evidence type="ECO:0000259" key="5">
    <source>
        <dbReference type="PROSITE" id="PS50893"/>
    </source>
</evidence>
<dbReference type="Gene3D" id="3.40.50.300">
    <property type="entry name" value="P-loop containing nucleotide triphosphate hydrolases"/>
    <property type="match status" value="2"/>
</dbReference>